<name>A0A0W4ZLC9_PNEC8</name>
<dbReference type="Gene3D" id="2.130.10.10">
    <property type="entry name" value="YVTN repeat-like/Quinoprotein amine dehydrogenase"/>
    <property type="match status" value="1"/>
</dbReference>
<dbReference type="RefSeq" id="XP_018226382.1">
    <property type="nucleotide sequence ID" value="XM_018369738.1"/>
</dbReference>
<proteinExistence type="predicted"/>
<sequence>MESVIFFPVSSYFDQKHKTAVYDIPGSVVEFCPFEQSSSLLAVGSKQGIMLLRRIFSEIDELGDASKFQQFKESWCLQQLLYLQLGTKVTSIAFSPATYVDLIDSEKNYVALAIGCEENSARFLELSSKTKDPKIVMLGGTSGHQDFINDVDITYLNIIPKADETEFTGDIVATGGDDCTVIVWRMTDNSPQLSAYSTGSSVISVKFHRSHPRRLLVGEYNGTIKILDWVEAGGKWLISLYAGLTPYNFIKSNSTVCLADVDWVGNKDDIGRIIAATTDGSWLLWDFHGKSDNISILPTIKKRIGSQINVKQLISRPGYPDIFAICLQRSLMISLTSHIKLVNIFTSTDLIDIELPLSEMLKPEDSYISWHANKGIIAICRNSSLIISCVMNNDDFSENMSDFIS</sequence>
<evidence type="ECO:0000313" key="1">
    <source>
        <dbReference type="EMBL" id="KTW29189.1"/>
    </source>
</evidence>
<dbReference type="PANTHER" id="PTHR22806:SF0">
    <property type="entry name" value="NUCLEOPORIN NUP37"/>
    <property type="match status" value="1"/>
</dbReference>
<comment type="caution">
    <text evidence="1">The sequence shown here is derived from an EMBL/GenBank/DDBJ whole genome shotgun (WGS) entry which is preliminary data.</text>
</comment>
<evidence type="ECO:0008006" key="3">
    <source>
        <dbReference type="Google" id="ProtNLM"/>
    </source>
</evidence>
<accession>A0A0W4ZLC9</accession>
<dbReference type="InterPro" id="IPR037626">
    <property type="entry name" value="NUP37"/>
</dbReference>
<dbReference type="EMBL" id="LFVZ01000005">
    <property type="protein sequence ID" value="KTW29189.1"/>
    <property type="molecule type" value="Genomic_DNA"/>
</dbReference>
<dbReference type="InterPro" id="IPR015943">
    <property type="entry name" value="WD40/YVTN_repeat-like_dom_sf"/>
</dbReference>
<dbReference type="SUPFAM" id="SSF50978">
    <property type="entry name" value="WD40 repeat-like"/>
    <property type="match status" value="1"/>
</dbReference>
<protein>
    <recommendedName>
        <fullName evidence="3">Anaphase-promoting complex subunit 4 WD40 domain-containing protein</fullName>
    </recommendedName>
</protein>
<dbReference type="GeneID" id="28935940"/>
<keyword evidence="2" id="KW-1185">Reference proteome</keyword>
<dbReference type="OrthoDB" id="340259at2759"/>
<gene>
    <name evidence="1" type="ORF">T552_01146</name>
</gene>
<dbReference type="VEuPathDB" id="FungiDB:T552_01146"/>
<dbReference type="SMART" id="SM00320">
    <property type="entry name" value="WD40"/>
    <property type="match status" value="3"/>
</dbReference>
<dbReference type="AlphaFoldDB" id="A0A0W4ZLC9"/>
<organism evidence="1 2">
    <name type="scientific">Pneumocystis carinii (strain B80)</name>
    <name type="common">Rat pneumocystis pneumonia agent</name>
    <name type="synonym">Pneumocystis carinii f. sp. carinii</name>
    <dbReference type="NCBI Taxonomy" id="1408658"/>
    <lineage>
        <taxon>Eukaryota</taxon>
        <taxon>Fungi</taxon>
        <taxon>Dikarya</taxon>
        <taxon>Ascomycota</taxon>
        <taxon>Taphrinomycotina</taxon>
        <taxon>Pneumocystomycetes</taxon>
        <taxon>Pneumocystaceae</taxon>
        <taxon>Pneumocystis</taxon>
    </lineage>
</organism>
<dbReference type="Pfam" id="PF00400">
    <property type="entry name" value="WD40"/>
    <property type="match status" value="1"/>
</dbReference>
<dbReference type="GO" id="GO:0031080">
    <property type="term" value="C:nuclear pore outer ring"/>
    <property type="evidence" value="ECO:0007669"/>
    <property type="project" value="InterPro"/>
</dbReference>
<dbReference type="InterPro" id="IPR001680">
    <property type="entry name" value="WD40_rpt"/>
</dbReference>
<evidence type="ECO:0000313" key="2">
    <source>
        <dbReference type="Proteomes" id="UP000054454"/>
    </source>
</evidence>
<dbReference type="InterPro" id="IPR036322">
    <property type="entry name" value="WD40_repeat_dom_sf"/>
</dbReference>
<dbReference type="Proteomes" id="UP000054454">
    <property type="component" value="Unassembled WGS sequence"/>
</dbReference>
<reference evidence="2" key="1">
    <citation type="journal article" date="2016" name="Nat. Commun.">
        <title>Genome analysis of three Pneumocystis species reveals adaptation mechanisms to life exclusively in mammalian hosts.</title>
        <authorList>
            <person name="Ma L."/>
            <person name="Chen Z."/>
            <person name="Huang D.W."/>
            <person name="Kutty G."/>
            <person name="Ishihara M."/>
            <person name="Wang H."/>
            <person name="Abouelleil A."/>
            <person name="Bishop L."/>
            <person name="Davey E."/>
            <person name="Deng R."/>
            <person name="Deng X."/>
            <person name="Fan L."/>
            <person name="Fantoni G."/>
            <person name="Fitzgerald M."/>
            <person name="Gogineni E."/>
            <person name="Goldberg J.M."/>
            <person name="Handley G."/>
            <person name="Hu X."/>
            <person name="Huber C."/>
            <person name="Jiao X."/>
            <person name="Jones K."/>
            <person name="Levin J.Z."/>
            <person name="Liu Y."/>
            <person name="Macdonald P."/>
            <person name="Melnikov A."/>
            <person name="Raley C."/>
            <person name="Sassi M."/>
            <person name="Sherman B.T."/>
            <person name="Song X."/>
            <person name="Sykes S."/>
            <person name="Tran B."/>
            <person name="Walsh L."/>
            <person name="Xia Y."/>
            <person name="Yang J."/>
            <person name="Young S."/>
            <person name="Zeng Q."/>
            <person name="Zheng X."/>
            <person name="Stephens R."/>
            <person name="Nusbaum C."/>
            <person name="Birren B.W."/>
            <person name="Azadi P."/>
            <person name="Lempicki R.A."/>
            <person name="Cuomo C.A."/>
            <person name="Kovacs J.A."/>
        </authorList>
    </citation>
    <scope>NUCLEOTIDE SEQUENCE [LARGE SCALE GENOMIC DNA]</scope>
    <source>
        <strain evidence="2">B80</strain>
    </source>
</reference>
<dbReference type="PANTHER" id="PTHR22806">
    <property type="entry name" value="NUCLEOPORIN NUP37 P37 -RELATED"/>
    <property type="match status" value="1"/>
</dbReference>